<dbReference type="EMBL" id="FPAA01000011">
    <property type="protein sequence ID" value="SFS92546.1"/>
    <property type="molecule type" value="Genomic_DNA"/>
</dbReference>
<gene>
    <name evidence="1" type="ORF">SAMN05444972_11161</name>
</gene>
<dbReference type="RefSeq" id="WP_091838378.1">
    <property type="nucleotide sequence ID" value="NZ_FPAA01000011.1"/>
</dbReference>
<dbReference type="OrthoDB" id="2858798at2"/>
<reference evidence="2" key="1">
    <citation type="submission" date="2016-10" db="EMBL/GenBank/DDBJ databases">
        <authorList>
            <person name="Varghese N."/>
            <person name="Submissions S."/>
        </authorList>
    </citation>
    <scope>NUCLEOTIDE SEQUENCE [LARGE SCALE GENOMIC DNA]</scope>
    <source>
        <strain evidence="2">DSM 45789</strain>
    </source>
</reference>
<proteinExistence type="predicted"/>
<name>A0A1I6TTN7_9BACL</name>
<accession>A0A1I6TTN7</accession>
<dbReference type="InterPro" id="IPR046141">
    <property type="entry name" value="DUF6143"/>
</dbReference>
<dbReference type="Proteomes" id="UP000198660">
    <property type="component" value="Unassembled WGS sequence"/>
</dbReference>
<dbReference type="AlphaFoldDB" id="A0A1I6TTN7"/>
<protein>
    <submittedName>
        <fullName evidence="1">Uncharacterized protein</fullName>
    </submittedName>
</protein>
<evidence type="ECO:0000313" key="1">
    <source>
        <dbReference type="EMBL" id="SFS92546.1"/>
    </source>
</evidence>
<organism evidence="1 2">
    <name type="scientific">Marininema halotolerans</name>
    <dbReference type="NCBI Taxonomy" id="1155944"/>
    <lineage>
        <taxon>Bacteria</taxon>
        <taxon>Bacillati</taxon>
        <taxon>Bacillota</taxon>
        <taxon>Bacilli</taxon>
        <taxon>Bacillales</taxon>
        <taxon>Thermoactinomycetaceae</taxon>
        <taxon>Marininema</taxon>
    </lineage>
</organism>
<sequence length="169" mass="18620">MGKVIRSKKVVSIPESSFESSKGRNYIGLTPLLTFGRKTFAWARLFNPANSKVCLFLDFFNLTNLSTSPFTANGFANATPPGQPHPIQTGNLKLDTTRPAKGKFQFNSSVTQFPRGGLNIIDRQVPSNQSVTSGQISGKVIITPGTSYLFFLSSPQKVTARIGFEWWEK</sequence>
<evidence type="ECO:0000313" key="2">
    <source>
        <dbReference type="Proteomes" id="UP000198660"/>
    </source>
</evidence>
<keyword evidence="2" id="KW-1185">Reference proteome</keyword>
<dbReference type="Pfam" id="PF19640">
    <property type="entry name" value="DUF6143"/>
    <property type="match status" value="1"/>
</dbReference>